<keyword evidence="1" id="KW-0175">Coiled coil</keyword>
<accession>A0A8J9UGR4</accession>
<feature type="coiled-coil region" evidence="1">
    <location>
        <begin position="60"/>
        <end position="94"/>
    </location>
</feature>
<evidence type="ECO:0000313" key="2">
    <source>
        <dbReference type="EMBL" id="CAH0720036.1"/>
    </source>
</evidence>
<dbReference type="OrthoDB" id="7440726at2759"/>
<feature type="non-terminal residue" evidence="2">
    <location>
        <position position="127"/>
    </location>
</feature>
<dbReference type="EMBL" id="OV170234">
    <property type="protein sequence ID" value="CAH0720036.1"/>
    <property type="molecule type" value="Genomic_DNA"/>
</dbReference>
<proteinExistence type="predicted"/>
<dbReference type="AlphaFoldDB" id="A0A8J9UGR4"/>
<name>A0A8J9UGR4_9NEOP</name>
<reference evidence="2" key="1">
    <citation type="submission" date="2021-12" db="EMBL/GenBank/DDBJ databases">
        <authorList>
            <person name="Martin H S."/>
        </authorList>
    </citation>
    <scope>NUCLEOTIDE SEQUENCE</scope>
</reference>
<sequence>MFSPEEQQIGICLLKSNLEEIEHDLIAQRSAIPTLDAENEQKYRETMAALRVARSYNVEIERLKFENVKLTAKRMQLKRQCEEITDALENARSTRIELDISLKREVQEMELEMYVKSNFITYLRFYD</sequence>
<organism evidence="2 3">
    <name type="scientific">Brenthis ino</name>
    <name type="common">lesser marbled fritillary</name>
    <dbReference type="NCBI Taxonomy" id="405034"/>
    <lineage>
        <taxon>Eukaryota</taxon>
        <taxon>Metazoa</taxon>
        <taxon>Ecdysozoa</taxon>
        <taxon>Arthropoda</taxon>
        <taxon>Hexapoda</taxon>
        <taxon>Insecta</taxon>
        <taxon>Pterygota</taxon>
        <taxon>Neoptera</taxon>
        <taxon>Endopterygota</taxon>
        <taxon>Lepidoptera</taxon>
        <taxon>Glossata</taxon>
        <taxon>Ditrysia</taxon>
        <taxon>Papilionoidea</taxon>
        <taxon>Nymphalidae</taxon>
        <taxon>Heliconiinae</taxon>
        <taxon>Argynnini</taxon>
        <taxon>Brenthis</taxon>
    </lineage>
</organism>
<evidence type="ECO:0000313" key="3">
    <source>
        <dbReference type="Proteomes" id="UP000838878"/>
    </source>
</evidence>
<protein>
    <submittedName>
        <fullName evidence="2">Uncharacterized protein</fullName>
    </submittedName>
</protein>
<evidence type="ECO:0000256" key="1">
    <source>
        <dbReference type="SAM" id="Coils"/>
    </source>
</evidence>
<dbReference type="Proteomes" id="UP000838878">
    <property type="component" value="Chromosome 14"/>
</dbReference>
<gene>
    <name evidence="2" type="ORF">BINO364_LOCUS6308</name>
</gene>
<keyword evidence="3" id="KW-1185">Reference proteome</keyword>